<dbReference type="Gene3D" id="2.60.40.4070">
    <property type="match status" value="1"/>
</dbReference>
<dbReference type="SUPFAM" id="SSF56935">
    <property type="entry name" value="Porins"/>
    <property type="match status" value="1"/>
</dbReference>
<protein>
    <submittedName>
        <fullName evidence="2">FlgD Ig-like domain-containing protein</fullName>
    </submittedName>
</protein>
<evidence type="ECO:0000259" key="1">
    <source>
        <dbReference type="Pfam" id="PF13860"/>
    </source>
</evidence>
<feature type="domain" description="FlgD/Vpr Ig-like" evidence="1">
    <location>
        <begin position="46"/>
        <end position="112"/>
    </location>
</feature>
<dbReference type="EMBL" id="FQXS01000026">
    <property type="protein sequence ID" value="SHI05504.1"/>
    <property type="molecule type" value="Genomic_DNA"/>
</dbReference>
<accession>A0A1M5Y107</accession>
<proteinExistence type="predicted"/>
<organism evidence="2 3">
    <name type="scientific">Desulfofustis glycolicus DSM 9705</name>
    <dbReference type="NCBI Taxonomy" id="1121409"/>
    <lineage>
        <taxon>Bacteria</taxon>
        <taxon>Pseudomonadati</taxon>
        <taxon>Thermodesulfobacteriota</taxon>
        <taxon>Desulfobulbia</taxon>
        <taxon>Desulfobulbales</taxon>
        <taxon>Desulfocapsaceae</taxon>
        <taxon>Desulfofustis</taxon>
    </lineage>
</organism>
<gene>
    <name evidence="2" type="ORF">SAMN02745124_03511</name>
</gene>
<dbReference type="InterPro" id="IPR025965">
    <property type="entry name" value="FlgD/Vpr_Ig-like"/>
</dbReference>
<evidence type="ECO:0000313" key="2">
    <source>
        <dbReference type="EMBL" id="SHI05504.1"/>
    </source>
</evidence>
<dbReference type="Pfam" id="PF13860">
    <property type="entry name" value="FlgD_ig"/>
    <property type="match status" value="1"/>
</dbReference>
<keyword evidence="3" id="KW-1185">Reference proteome</keyword>
<sequence length="600" mass="67883">MTVRIEFLIHVVAGATIVLFLIFPQSCAAQGFLPFNSDAGIFDPSQGPLAVGYQLFRDASEIEVKVIDFRGQVADRFTFVDLRAGDHRFVWDGTDNNGELVPDGRYQFAVSVVFTDGSRDAALIDVMVAKIESRPGIQVPEPLPAVEYPHRLYGSFSTLYRYNDDQDQDDGEARLRTGLDYQDENNTVRGVFQAIQDYDGSSATFNGTQVMAERRWLTGKAKGVFRDNLGNFRDPMQLFSDFKTERNKLGFTVDQGYDRLSGTAVFFSSEGDVDSQEQGAAARLSYGEERSWLVGTSFTYRRAVDEYFSDERQGSHAAAADLQYWFSESFSIAAEAVTTDDEVLGSDQGYVLKGEYDLGAIRFSAGYTNLGENFKADFADPLHNVDRDAQGFDAGIDYFMSQPVWVFSNLSATLRFFNLTRHSDDSTVREIDGSLRLGVGSADTLFLSIYNREDEFGTNTNCMGSLIHRWDDSWSTMLQANYTDTDTSDSLRFMLTTSYTRAEVIGRLSVEWTRRTIDYSRFSPYDQGYIRFDLSDDLWHFQLQTKYSRNGEESGMNVFSRLDYKPEFLHRYQALAYISLGNRSSIETEAQCEIGFEVQF</sequence>
<dbReference type="AlphaFoldDB" id="A0A1M5Y107"/>
<dbReference type="Proteomes" id="UP000184139">
    <property type="component" value="Unassembled WGS sequence"/>
</dbReference>
<name>A0A1M5Y107_9BACT</name>
<reference evidence="2 3" key="1">
    <citation type="submission" date="2016-11" db="EMBL/GenBank/DDBJ databases">
        <authorList>
            <person name="Jaros S."/>
            <person name="Januszkiewicz K."/>
            <person name="Wedrychowicz H."/>
        </authorList>
    </citation>
    <scope>NUCLEOTIDE SEQUENCE [LARGE SCALE GENOMIC DNA]</scope>
    <source>
        <strain evidence="2 3">DSM 9705</strain>
    </source>
</reference>
<dbReference type="OrthoDB" id="9785233at2"/>
<dbReference type="STRING" id="1121409.SAMN02745124_03511"/>
<evidence type="ECO:0000313" key="3">
    <source>
        <dbReference type="Proteomes" id="UP000184139"/>
    </source>
</evidence>